<dbReference type="InterPro" id="IPR009050">
    <property type="entry name" value="Globin-like_sf"/>
</dbReference>
<feature type="transmembrane region" description="Helical" evidence="3">
    <location>
        <begin position="759"/>
        <end position="777"/>
    </location>
</feature>
<dbReference type="PANTHER" id="PTHR10582">
    <property type="entry name" value="TRANSIENT RECEPTOR POTENTIAL ION CHANNEL PROTEIN"/>
    <property type="match status" value="1"/>
</dbReference>
<dbReference type="AlphaFoldDB" id="A0A0K6S8K8"/>
<accession>A0A0K6S8K8</accession>
<feature type="compositionally biased region" description="Low complexity" evidence="2">
    <location>
        <begin position="355"/>
        <end position="364"/>
    </location>
</feature>
<dbReference type="PhylomeDB" id="A0A0K6S8K8"/>
<gene>
    <name evidence="4" type="ORF">Cvel_25953.t1.CR2</name>
</gene>
<proteinExistence type="predicted"/>
<feature type="transmembrane region" description="Helical" evidence="3">
    <location>
        <begin position="690"/>
        <end position="711"/>
    </location>
</feature>
<keyword evidence="3" id="KW-1133">Transmembrane helix</keyword>
<feature type="region of interest" description="Disordered" evidence="2">
    <location>
        <begin position="355"/>
        <end position="374"/>
    </location>
</feature>
<evidence type="ECO:0000313" key="4">
    <source>
        <dbReference type="EMBL" id="CUC09996.1"/>
    </source>
</evidence>
<dbReference type="Gene3D" id="1.10.490.10">
    <property type="entry name" value="Globins"/>
    <property type="match status" value="2"/>
</dbReference>
<dbReference type="GO" id="GO:0019825">
    <property type="term" value="F:oxygen binding"/>
    <property type="evidence" value="ECO:0007669"/>
    <property type="project" value="InterPro"/>
</dbReference>
<evidence type="ECO:0000256" key="1">
    <source>
        <dbReference type="ARBA" id="ARBA00022737"/>
    </source>
</evidence>
<keyword evidence="3" id="KW-0472">Membrane</keyword>
<dbReference type="GO" id="GO:0098703">
    <property type="term" value="P:calcium ion import across plasma membrane"/>
    <property type="evidence" value="ECO:0007669"/>
    <property type="project" value="TreeGrafter"/>
</dbReference>
<dbReference type="InterPro" id="IPR012292">
    <property type="entry name" value="Globin/Proto"/>
</dbReference>
<dbReference type="SUPFAM" id="SSF46458">
    <property type="entry name" value="Globin-like"/>
    <property type="match status" value="2"/>
</dbReference>
<organism evidence="4">
    <name type="scientific">Chromera velia CCMP2878</name>
    <dbReference type="NCBI Taxonomy" id="1169474"/>
    <lineage>
        <taxon>Eukaryota</taxon>
        <taxon>Sar</taxon>
        <taxon>Alveolata</taxon>
        <taxon>Colpodellida</taxon>
        <taxon>Chromeraceae</taxon>
        <taxon>Chromera</taxon>
    </lineage>
</organism>
<reference evidence="4" key="1">
    <citation type="submission" date="2014-11" db="EMBL/GenBank/DDBJ databases">
        <title>Molecular phylogeny of cliff fern family Woodsiaceae with morphological implications.</title>
        <authorList>
            <person name="Shao Y.-Z."/>
            <person name="Wei R."/>
            <person name="Zhang X.-C."/>
        </authorList>
    </citation>
    <scope>NUCLEOTIDE SEQUENCE</scope>
</reference>
<dbReference type="InterPro" id="IPR024862">
    <property type="entry name" value="TRPV"/>
</dbReference>
<dbReference type="VEuPathDB" id="CryptoDB:Cvel_25953"/>
<name>A0A0K6S8K8_9ALVE</name>
<evidence type="ECO:0000256" key="2">
    <source>
        <dbReference type="SAM" id="MobiDB-lite"/>
    </source>
</evidence>
<sequence>MVPGDLSEVDVELDNLGPNEAVPLLSPKQDVAFREVSGGSGAGPKMMIPLSPGSSPDIQREDSGAHDVVALGEEEGQVITDEEKRKMMTYDNVLKLVTEADYFRNKGKIVFTRAFMGMIALRHVQYEVPLEKMPVLRQALLQALENLCGEMWSISHENVWGTTFDKAVSQSANLLVKETTTMHQRLKVINEDWLVVTDQLGKEALAAKISANLTVISLQRSPSSTKRLGNKKSSQGKTSTKGQGALAEDLCALLTWLVEAVQDITKLRVSEVVFATMREVVGAGWDPSHSEAWEWLWGLVVAERTNKWTPTDRERVFQGWQSVEAAVLRARTAMQAGEANPAEFFLTEEMKARANAQSQQQQGEETGEEKQAQAIPGVEVLSEDHEEGGWFARCCGKRKKVNKGGAASAISSTALSKKERKKALLLKLQSAYIPPKEVTAAVLDEFWVQVADAPTIGQARERVVFMKHKDLYYEVIHAVVARMVAYIDAPWNIWTEDPELALRHVIFGVNPADLRLFCRIYLQSLKNLAKEEWLPQYQHAWTKFFNIAAAGLAEFIVAGLDPVTRALVTGSLSDLQNALLGKARGLRAQCCCETNKSGVYCGREMFWSVYGKTIIPLLCEEAPDLLKVFLDGHIWTSDLELTVERGRLYEKSADFPLSRLVLLGRGRTAAHPVIEWIVEAKWKMFARRTFIIRTSLYAFIALFGTFGYVWLRSDNPWISFAFRCLALLCSVSLACLEVNTCIRQKQNGFVVGRFPYHMTMGWTWAGWVVIAMNWAAFGEEIGAGGLAYVLANKPVVEELNKSPATNPITVIAGLTLMISWLMTLQLMVVSKNIMSLVVLLKHLLNRLAGFGLLIGFLTLAFASALRIVTGHSVEHFEGTESAILSTIGLLVGSYRPNFEDEIALFITRFFVLSYMTIASLVLAKFLLVLYTGAVMSKVNPTTESLEREESANEEVALSRAMIVADIENSFKPSTLNYLNEKYVKELFEQKLFFDSELEQSPQGGIAVEKPPAFK</sequence>
<keyword evidence="3" id="KW-0812">Transmembrane</keyword>
<keyword evidence="1" id="KW-0677">Repeat</keyword>
<protein>
    <recommendedName>
        <fullName evidence="5">Globin family profile domain-containing protein</fullName>
    </recommendedName>
</protein>
<dbReference type="GO" id="GO:0005886">
    <property type="term" value="C:plasma membrane"/>
    <property type="evidence" value="ECO:0007669"/>
    <property type="project" value="TreeGrafter"/>
</dbReference>
<evidence type="ECO:0008006" key="5">
    <source>
        <dbReference type="Google" id="ProtNLM"/>
    </source>
</evidence>
<feature type="transmembrane region" description="Helical" evidence="3">
    <location>
        <begin position="902"/>
        <end position="927"/>
    </location>
</feature>
<dbReference type="PANTHER" id="PTHR10582:SF2">
    <property type="entry name" value="INACTIVE"/>
    <property type="match status" value="1"/>
</dbReference>
<feature type="transmembrane region" description="Helical" evidence="3">
    <location>
        <begin position="850"/>
        <end position="868"/>
    </location>
</feature>
<feature type="transmembrane region" description="Helical" evidence="3">
    <location>
        <begin position="808"/>
        <end position="829"/>
    </location>
</feature>
<dbReference type="GO" id="GO:0020037">
    <property type="term" value="F:heme binding"/>
    <property type="evidence" value="ECO:0007669"/>
    <property type="project" value="InterPro"/>
</dbReference>
<dbReference type="EMBL" id="CDMZ01002211">
    <property type="protein sequence ID" value="CUC09996.1"/>
    <property type="molecule type" value="Genomic_DNA"/>
</dbReference>
<dbReference type="GO" id="GO:0005216">
    <property type="term" value="F:monoatomic ion channel activity"/>
    <property type="evidence" value="ECO:0007669"/>
    <property type="project" value="InterPro"/>
</dbReference>
<evidence type="ECO:0000256" key="3">
    <source>
        <dbReference type="SAM" id="Phobius"/>
    </source>
</evidence>